<keyword evidence="3" id="KW-1185">Reference proteome</keyword>
<dbReference type="PANTHER" id="PTHR12997:SF2">
    <property type="entry name" value="INOSITOL POLYPHOSPHATE-5-PHOSPHATASE A"/>
    <property type="match status" value="1"/>
</dbReference>
<sequence length="134" mass="15554">MENTGSLPFLLVTANVGSVFEDPSRLLNIWIQEFLSNVASRRPAFIALHLQEVGGKTYEKSMEYVQEFIKNLCESAELADYNRIRVYLDEDYNSAEHFTALGNLYFAIRTIDNLQMWNFLTHEWETVEGKNIHT</sequence>
<dbReference type="PANTHER" id="PTHR12997">
    <property type="entry name" value="TYPE I INOSITOL-1,4,5-TRISPHOSPHATE 5-PHOSPHATASE"/>
    <property type="match status" value="1"/>
</dbReference>
<accession>A0ABM1YA89</accession>
<evidence type="ECO:0000256" key="1">
    <source>
        <dbReference type="ARBA" id="ARBA00022801"/>
    </source>
</evidence>
<dbReference type="GeneID" id="115253857"/>
<evidence type="ECO:0000313" key="2">
    <source>
        <dbReference type="EnsemblMetazoa" id="AALFPA23_007281.P9639"/>
    </source>
</evidence>
<dbReference type="InterPro" id="IPR039737">
    <property type="entry name" value="INPP5A"/>
</dbReference>
<evidence type="ECO:0000313" key="3">
    <source>
        <dbReference type="Proteomes" id="UP000069940"/>
    </source>
</evidence>
<name>A0ABM1YA89_AEDAL</name>
<reference evidence="3" key="1">
    <citation type="journal article" date="2015" name="Proc. Natl. Acad. Sci. U.S.A.">
        <title>Genome sequence of the Asian Tiger mosquito, Aedes albopictus, reveals insights into its biology, genetics, and evolution.</title>
        <authorList>
            <person name="Chen X.G."/>
            <person name="Jiang X."/>
            <person name="Gu J."/>
            <person name="Xu M."/>
            <person name="Wu Y."/>
            <person name="Deng Y."/>
            <person name="Zhang C."/>
            <person name="Bonizzoni M."/>
            <person name="Dermauw W."/>
            <person name="Vontas J."/>
            <person name="Armbruster P."/>
            <person name="Huang X."/>
            <person name="Yang Y."/>
            <person name="Zhang H."/>
            <person name="He W."/>
            <person name="Peng H."/>
            <person name="Liu Y."/>
            <person name="Wu K."/>
            <person name="Chen J."/>
            <person name="Lirakis M."/>
            <person name="Topalis P."/>
            <person name="Van Leeuwen T."/>
            <person name="Hall A.B."/>
            <person name="Jiang X."/>
            <person name="Thorpe C."/>
            <person name="Mueller R.L."/>
            <person name="Sun C."/>
            <person name="Waterhouse R.M."/>
            <person name="Yan G."/>
            <person name="Tu Z.J."/>
            <person name="Fang X."/>
            <person name="James A.A."/>
        </authorList>
    </citation>
    <scope>NUCLEOTIDE SEQUENCE [LARGE SCALE GENOMIC DNA]</scope>
    <source>
        <strain evidence="3">Foshan</strain>
    </source>
</reference>
<dbReference type="Proteomes" id="UP000069940">
    <property type="component" value="Unassembled WGS sequence"/>
</dbReference>
<dbReference type="EnsemblMetazoa" id="AALFPA23_007281.R9639">
    <property type="protein sequence ID" value="AALFPA23_007281.P9639"/>
    <property type="gene ID" value="AALFPA23_007281"/>
</dbReference>
<organism evidence="2 3">
    <name type="scientific">Aedes albopictus</name>
    <name type="common">Asian tiger mosquito</name>
    <name type="synonym">Stegomyia albopicta</name>
    <dbReference type="NCBI Taxonomy" id="7160"/>
    <lineage>
        <taxon>Eukaryota</taxon>
        <taxon>Metazoa</taxon>
        <taxon>Ecdysozoa</taxon>
        <taxon>Arthropoda</taxon>
        <taxon>Hexapoda</taxon>
        <taxon>Insecta</taxon>
        <taxon>Pterygota</taxon>
        <taxon>Neoptera</taxon>
        <taxon>Endopterygota</taxon>
        <taxon>Diptera</taxon>
        <taxon>Nematocera</taxon>
        <taxon>Culicoidea</taxon>
        <taxon>Culicidae</taxon>
        <taxon>Culicinae</taxon>
        <taxon>Aedini</taxon>
        <taxon>Aedes</taxon>
        <taxon>Stegomyia</taxon>
    </lineage>
</organism>
<reference evidence="2" key="2">
    <citation type="submission" date="2025-05" db="UniProtKB">
        <authorList>
            <consortium name="EnsemblMetazoa"/>
        </authorList>
    </citation>
    <scope>IDENTIFICATION</scope>
    <source>
        <strain evidence="2">Foshan</strain>
    </source>
</reference>
<proteinExistence type="predicted"/>
<keyword evidence="1" id="KW-0378">Hydrolase</keyword>
<dbReference type="RefSeq" id="XP_062699894.1">
    <property type="nucleotide sequence ID" value="XM_062843910.1"/>
</dbReference>
<protein>
    <submittedName>
        <fullName evidence="2">Uncharacterized protein</fullName>
    </submittedName>
</protein>